<dbReference type="Pfam" id="PF00534">
    <property type="entry name" value="Glycos_transf_1"/>
    <property type="match status" value="1"/>
</dbReference>
<accession>A0A0F4LGL8</accession>
<reference evidence="3 4" key="1">
    <citation type="submission" date="2015-01" db="EMBL/GenBank/DDBJ databases">
        <title>Comparative genomics of the lactic acid bacteria isolated from the honey bee gut.</title>
        <authorList>
            <person name="Ellegaard K.M."/>
            <person name="Tamarit D."/>
            <person name="Javelind E."/>
            <person name="Olofsson T."/>
            <person name="Andersson S.G."/>
            <person name="Vasquez A."/>
        </authorList>
    </citation>
    <scope>NUCLEOTIDE SEQUENCE [LARGE SCALE GENOMIC DNA]</scope>
    <source>
        <strain evidence="3 4">Hma8</strain>
    </source>
</reference>
<dbReference type="PANTHER" id="PTHR45947:SF3">
    <property type="entry name" value="SULFOQUINOVOSYL TRANSFERASE SQD2"/>
    <property type="match status" value="1"/>
</dbReference>
<feature type="domain" description="Glycosyltransferase subfamily 4-like N-terminal" evidence="2">
    <location>
        <begin position="13"/>
        <end position="169"/>
    </location>
</feature>
<dbReference type="STRING" id="1218507.JF74_04810"/>
<proteinExistence type="predicted"/>
<dbReference type="Pfam" id="PF13439">
    <property type="entry name" value="Glyco_transf_4"/>
    <property type="match status" value="1"/>
</dbReference>
<dbReference type="Proteomes" id="UP000033531">
    <property type="component" value="Unassembled WGS sequence"/>
</dbReference>
<dbReference type="GO" id="GO:0016757">
    <property type="term" value="F:glycosyltransferase activity"/>
    <property type="evidence" value="ECO:0007669"/>
    <property type="project" value="InterPro"/>
</dbReference>
<organism evidence="3 4">
    <name type="scientific">Lactobacillus melliventris</name>
    <dbReference type="NCBI Taxonomy" id="1218507"/>
    <lineage>
        <taxon>Bacteria</taxon>
        <taxon>Bacillati</taxon>
        <taxon>Bacillota</taxon>
        <taxon>Bacilli</taxon>
        <taxon>Lactobacillales</taxon>
        <taxon>Lactobacillaceae</taxon>
        <taxon>Lactobacillus</taxon>
    </lineage>
</organism>
<dbReference type="HOGENOM" id="CLU_009583_0_3_9"/>
<dbReference type="Gene3D" id="3.40.50.2000">
    <property type="entry name" value="Glycogen Phosphorylase B"/>
    <property type="match status" value="2"/>
</dbReference>
<evidence type="ECO:0000313" key="4">
    <source>
        <dbReference type="Proteomes" id="UP000033531"/>
    </source>
</evidence>
<comment type="caution">
    <text evidence="3">The sequence shown here is derived from an EMBL/GenBank/DDBJ whole genome shotgun (WGS) entry which is preliminary data.</text>
</comment>
<dbReference type="OrthoDB" id="9804196at2"/>
<evidence type="ECO:0000259" key="2">
    <source>
        <dbReference type="Pfam" id="PF13439"/>
    </source>
</evidence>
<dbReference type="AlphaFoldDB" id="A0A0F4LGL8"/>
<dbReference type="InterPro" id="IPR001296">
    <property type="entry name" value="Glyco_trans_1"/>
</dbReference>
<dbReference type="EMBL" id="JXLI01000008">
    <property type="protein sequence ID" value="KJY57453.1"/>
    <property type="molecule type" value="Genomic_DNA"/>
</dbReference>
<dbReference type="SUPFAM" id="SSF53756">
    <property type="entry name" value="UDP-Glycosyltransferase/glycogen phosphorylase"/>
    <property type="match status" value="1"/>
</dbReference>
<keyword evidence="3" id="KW-0808">Transferase</keyword>
<evidence type="ECO:0000259" key="1">
    <source>
        <dbReference type="Pfam" id="PF00534"/>
    </source>
</evidence>
<dbReference type="PANTHER" id="PTHR45947">
    <property type="entry name" value="SULFOQUINOVOSYL TRANSFERASE SQD2"/>
    <property type="match status" value="1"/>
</dbReference>
<name>A0A0F4LGL8_9LACO</name>
<dbReference type="InterPro" id="IPR028098">
    <property type="entry name" value="Glyco_trans_4-like_N"/>
</dbReference>
<evidence type="ECO:0000313" key="3">
    <source>
        <dbReference type="EMBL" id="KJY57453.1"/>
    </source>
</evidence>
<protein>
    <submittedName>
        <fullName evidence="3">Glycosyltransferase group 1 protein</fullName>
    </submittedName>
</protein>
<dbReference type="InterPro" id="IPR050194">
    <property type="entry name" value="Glycosyltransferase_grp1"/>
</dbReference>
<feature type="domain" description="Glycosyl transferase family 1" evidence="1">
    <location>
        <begin position="187"/>
        <end position="330"/>
    </location>
</feature>
<sequence>MKVLHVNAGLENGGGLTHIINLLKQAKNEQQDFTLLCLADGPVAQAARTAQLNVQVLGVNSRYDLAGLNKLASFINNADFNIVHTHGARANLFVSLIRHKITAKWCVTVHSNPYLDFVDRGFTGKIFTKLNIQAIRKADCVFAVTKRFANLLVEKAKIKQKKVHVIYNGTFFHADSQIPAKYEHPNFNIVNVARAEKVKGQDLLLQALKQLNNANVHLFIAGDGSQLRSLKDLTQKLNLGPQVTFQGFMTHKQLKNLYRRMDLAVLTSYSESFPLVLLEASDNLLPLLSTAVGDISMMIPDKEHGFVAKVGEIDSICSALKQAVNTPKTQLREMAQLEKNYVERHFSLHEQLSSILRVYDDIV</sequence>
<dbReference type="RefSeq" id="WP_046324445.1">
    <property type="nucleotide sequence ID" value="NZ_JBHTMT010000008.1"/>
</dbReference>
<dbReference type="PATRIC" id="fig|1218507.3.peg.648"/>
<gene>
    <name evidence="3" type="ORF">JF74_04810</name>
</gene>